<sequence>METDYKKLFYVGIAYGAYPQKGKKLKKTGLPVKKLEKEFSYLLGEGRMAVKKMCIYYALFPQYSGKALITGKPKNWKLQVVRQLLEEVQLKAERAFDCREQLLAQELSGNTLQVPQELIAACLYRQRPFDKICITLPDEGGEREMEQLEELLVPYLPRIRQVVFKGNESSLSNWLEEYLYDEFGIVMIRAQGGLEDMPWLNLGEDVTEERSQVHLEMKKALKRCVSPALALKFLDTAVKNGYNTDVNSYVKDNTGQTVGYTES</sequence>
<dbReference type="OrthoDB" id="2066827at2"/>
<protein>
    <submittedName>
        <fullName evidence="1">Uncharacterized protein</fullName>
    </submittedName>
</protein>
<dbReference type="Proteomes" id="UP001154420">
    <property type="component" value="Unassembled WGS sequence"/>
</dbReference>
<name>A0A9X5BHZ2_9FIRM</name>
<dbReference type="RefSeq" id="WP_160561403.1">
    <property type="nucleotide sequence ID" value="NZ_QZDT01000036.1"/>
</dbReference>
<accession>A0A9X5BHZ2</accession>
<evidence type="ECO:0000313" key="1">
    <source>
        <dbReference type="EMBL" id="NBJ94369.1"/>
    </source>
</evidence>
<keyword evidence="2" id="KW-1185">Reference proteome</keyword>
<dbReference type="AlphaFoldDB" id="A0A9X5BHZ2"/>
<gene>
    <name evidence="1" type="ORF">D5281_17715</name>
</gene>
<comment type="caution">
    <text evidence="1">The sequence shown here is derived from an EMBL/GenBank/DDBJ whole genome shotgun (WGS) entry which is preliminary data.</text>
</comment>
<evidence type="ECO:0000313" key="2">
    <source>
        <dbReference type="Proteomes" id="UP001154420"/>
    </source>
</evidence>
<organism evidence="1 2">
    <name type="scientific">Parablautia muri</name>
    <dbReference type="NCBI Taxonomy" id="2320879"/>
    <lineage>
        <taxon>Bacteria</taxon>
        <taxon>Bacillati</taxon>
        <taxon>Bacillota</taxon>
        <taxon>Clostridia</taxon>
        <taxon>Lachnospirales</taxon>
        <taxon>Lachnospiraceae</taxon>
        <taxon>Parablautia</taxon>
    </lineage>
</organism>
<reference evidence="1" key="1">
    <citation type="submission" date="2018-09" db="EMBL/GenBank/DDBJ databases">
        <title>Murine metabolic-syndrome-specific gut microbial biobank.</title>
        <authorList>
            <person name="Liu C."/>
        </authorList>
    </citation>
    <scope>NUCLEOTIDE SEQUENCE</scope>
    <source>
        <strain evidence="1">D42-62</strain>
    </source>
</reference>
<proteinExistence type="predicted"/>
<dbReference type="EMBL" id="QZDT01000036">
    <property type="protein sequence ID" value="NBJ94369.1"/>
    <property type="molecule type" value="Genomic_DNA"/>
</dbReference>